<feature type="region of interest" description="Disordered" evidence="7">
    <location>
        <begin position="47"/>
        <end position="70"/>
    </location>
</feature>
<name>A0A075ARA2_ROZAC</name>
<evidence type="ECO:0000256" key="6">
    <source>
        <dbReference type="ARBA" id="ARBA00023054"/>
    </source>
</evidence>
<dbReference type="HOGENOM" id="CLU_423438_0_0_1"/>
<evidence type="ECO:0000256" key="3">
    <source>
        <dbReference type="ARBA" id="ARBA00015112"/>
    </source>
</evidence>
<feature type="region of interest" description="Disordered" evidence="7">
    <location>
        <begin position="479"/>
        <end position="531"/>
    </location>
</feature>
<feature type="region of interest" description="Disordered" evidence="7">
    <location>
        <begin position="204"/>
        <end position="258"/>
    </location>
</feature>
<keyword evidence="6" id="KW-0175">Coiled coil</keyword>
<feature type="region of interest" description="Disordered" evidence="7">
    <location>
        <begin position="1"/>
        <end position="21"/>
    </location>
</feature>
<dbReference type="STRING" id="988480.A0A075ARA2"/>
<evidence type="ECO:0000313" key="9">
    <source>
        <dbReference type="Proteomes" id="UP000030755"/>
    </source>
</evidence>
<feature type="region of interest" description="Disordered" evidence="7">
    <location>
        <begin position="299"/>
        <end position="442"/>
    </location>
</feature>
<proteinExistence type="inferred from homology"/>
<dbReference type="Proteomes" id="UP000030755">
    <property type="component" value="Unassembled WGS sequence"/>
</dbReference>
<evidence type="ECO:0000256" key="2">
    <source>
        <dbReference type="ARBA" id="ARBA00007112"/>
    </source>
</evidence>
<evidence type="ECO:0000256" key="4">
    <source>
        <dbReference type="ARBA" id="ARBA00020733"/>
    </source>
</evidence>
<feature type="region of interest" description="Disordered" evidence="7">
    <location>
        <begin position="619"/>
        <end position="647"/>
    </location>
</feature>
<feature type="compositionally biased region" description="Basic and acidic residues" evidence="7">
    <location>
        <begin position="329"/>
        <end position="383"/>
    </location>
</feature>
<evidence type="ECO:0000313" key="8">
    <source>
        <dbReference type="EMBL" id="EPZ32768.1"/>
    </source>
</evidence>
<organism evidence="8 9">
    <name type="scientific">Rozella allomycis (strain CSF55)</name>
    <dbReference type="NCBI Taxonomy" id="988480"/>
    <lineage>
        <taxon>Eukaryota</taxon>
        <taxon>Fungi</taxon>
        <taxon>Fungi incertae sedis</taxon>
        <taxon>Cryptomycota</taxon>
        <taxon>Cryptomycota incertae sedis</taxon>
        <taxon>Rozella</taxon>
    </lineage>
</organism>
<gene>
    <name evidence="8" type="ORF">O9G_000843</name>
</gene>
<sequence>MTRNVVDETLPSLIDDDSDSEFYSEEDEELFGSFGTYEEQCVQVSQKSKKNKKKNGSNLVNEEVEEQDEAEDERTKIREFWLSLSQNERKSLVDMEKEAVLKRLLEHKTEKCDCSSCGRQKVMIEEEIEMLYDAYYEELEMYTKVVKDQRLPLPLSMALGIRDSSKMFMGKAVNNAIMSIAEDLTNNRGSKMLKMLEGFAQRRMKMQSRHSREMQPHHCEEEKSESEYDSEDYESDQYAEEGLSDDEEFDNAEEERSLEEGRKMFQVFAAKMFEQRVLNAYRERVAQEKQRQLLEEVEREELLNQQRELNKQKQKLKKKERKNRQIKQQKMEEKLAKEKEKKEQEEKARLEKQRQKEEARLRQLEKEEKERKAREEEMAKRLEQLALEQAQTEEKKKKKKKKKKDAGEKTDSPLEPTVLKVIENEPNDVPLETKPKSEKPISLSGKIANVSIKASMEEKENCEKSNISVAQSVTEFFGAHSENDPSLDKQSGASSFASPRQSPVPAPPGFFPSHFANDFKKVPSQPPRSNPVPMMIPPPFPIPGTFQYPPMMHLPHSQFHSSHVPFDPIVPPSLKERTNSPDFLSDSTKPLDFLDVSSSFLPHDLFSADDSFFSKSKKAEVAPIQRPRRENVDNEGSSVWSSKLTFL</sequence>
<dbReference type="EMBL" id="KE561117">
    <property type="protein sequence ID" value="EPZ32768.1"/>
    <property type="molecule type" value="Genomic_DNA"/>
</dbReference>
<feature type="compositionally biased region" description="Polar residues" evidence="7">
    <location>
        <begin position="634"/>
        <end position="647"/>
    </location>
</feature>
<comment type="subcellular location">
    <subcellularLocation>
        <location evidence="1">Cytoplasm</location>
    </subcellularLocation>
</comment>
<feature type="compositionally biased region" description="Polar residues" evidence="7">
    <location>
        <begin position="488"/>
        <end position="501"/>
    </location>
</feature>
<keyword evidence="9" id="KW-1185">Reference proteome</keyword>
<feature type="compositionally biased region" description="Basic residues" evidence="7">
    <location>
        <begin position="312"/>
        <end position="327"/>
    </location>
</feature>
<comment type="similarity">
    <text evidence="2">Belongs to the NST1 family.</text>
</comment>
<dbReference type="Pfam" id="PF13945">
    <property type="entry name" value="NST1"/>
    <property type="match status" value="1"/>
</dbReference>
<protein>
    <recommendedName>
        <fullName evidence="4">Stress response protein NST1</fullName>
    </recommendedName>
    <alternativeName>
        <fullName evidence="3">Stress response protein nst1</fullName>
    </alternativeName>
</protein>
<dbReference type="InterPro" id="IPR025279">
    <property type="entry name" value="NST1"/>
</dbReference>
<dbReference type="GO" id="GO:0005737">
    <property type="term" value="C:cytoplasm"/>
    <property type="evidence" value="ECO:0007669"/>
    <property type="project" value="UniProtKB-SubCell"/>
</dbReference>
<evidence type="ECO:0000256" key="1">
    <source>
        <dbReference type="ARBA" id="ARBA00004496"/>
    </source>
</evidence>
<evidence type="ECO:0000256" key="5">
    <source>
        <dbReference type="ARBA" id="ARBA00022490"/>
    </source>
</evidence>
<evidence type="ECO:0000256" key="7">
    <source>
        <dbReference type="SAM" id="MobiDB-lite"/>
    </source>
</evidence>
<reference evidence="8 9" key="1">
    <citation type="journal article" date="2013" name="Curr. Biol.">
        <title>Shared signatures of parasitism and phylogenomics unite Cryptomycota and microsporidia.</title>
        <authorList>
            <person name="James T.Y."/>
            <person name="Pelin A."/>
            <person name="Bonen L."/>
            <person name="Ahrendt S."/>
            <person name="Sain D."/>
            <person name="Corradi N."/>
            <person name="Stajich J.E."/>
        </authorList>
    </citation>
    <scope>NUCLEOTIDE SEQUENCE [LARGE SCALE GENOMIC DNA]</scope>
    <source>
        <strain evidence="8 9">CSF55</strain>
    </source>
</reference>
<keyword evidence="5" id="KW-0963">Cytoplasm</keyword>
<dbReference type="AlphaFoldDB" id="A0A075ARA2"/>
<feature type="compositionally biased region" description="Acidic residues" evidence="7">
    <location>
        <begin position="222"/>
        <end position="253"/>
    </location>
</feature>
<feature type="compositionally biased region" description="Basic and acidic residues" evidence="7">
    <location>
        <begin position="210"/>
        <end position="221"/>
    </location>
</feature>
<dbReference type="OrthoDB" id="21629at2759"/>
<accession>A0A075ARA2</accession>